<dbReference type="Proteomes" id="UP000234328">
    <property type="component" value="Unassembled WGS sequence"/>
</dbReference>
<feature type="region of interest" description="Disordered" evidence="1">
    <location>
        <begin position="119"/>
        <end position="176"/>
    </location>
</feature>
<keyword evidence="2" id="KW-0732">Signal</keyword>
<dbReference type="OrthoDB" id="8780961at2"/>
<reference evidence="3 4" key="1">
    <citation type="submission" date="2017-10" db="EMBL/GenBank/DDBJ databases">
        <title>Two draft genome sequences of Pusillimonas sp. strains isolated from a nitrate- and radionuclide-contaminated groundwater in Russia.</title>
        <authorList>
            <person name="Grouzdev D.S."/>
            <person name="Tourova T.P."/>
            <person name="Goeva M.A."/>
            <person name="Babich T.L."/>
            <person name="Sokolova D.S."/>
            <person name="Abdullin R."/>
            <person name="Poltaraus A.B."/>
            <person name="Toshchakov S.V."/>
            <person name="Nazina T.N."/>
        </authorList>
    </citation>
    <scope>NUCLEOTIDE SEQUENCE [LARGE SCALE GENOMIC DNA]</scope>
    <source>
        <strain evidence="3 4">JR1/69-2-13</strain>
    </source>
</reference>
<name>A0A2N4UF57_9BURK</name>
<keyword evidence="4" id="KW-1185">Reference proteome</keyword>
<dbReference type="EMBL" id="PDNV01000007">
    <property type="protein sequence ID" value="PLC53651.1"/>
    <property type="molecule type" value="Genomic_DNA"/>
</dbReference>
<accession>A0A2N4UF57</accession>
<dbReference type="RefSeq" id="WP_102070374.1">
    <property type="nucleotide sequence ID" value="NZ_PDNV01000007.1"/>
</dbReference>
<feature type="signal peptide" evidence="2">
    <location>
        <begin position="1"/>
        <end position="29"/>
    </location>
</feature>
<dbReference type="AlphaFoldDB" id="A0A2N4UF57"/>
<organism evidence="3 4">
    <name type="scientific">Pollutimonas nitritireducens</name>
    <dbReference type="NCBI Taxonomy" id="2045209"/>
    <lineage>
        <taxon>Bacteria</taxon>
        <taxon>Pseudomonadati</taxon>
        <taxon>Pseudomonadota</taxon>
        <taxon>Betaproteobacteria</taxon>
        <taxon>Burkholderiales</taxon>
        <taxon>Alcaligenaceae</taxon>
        <taxon>Pollutimonas</taxon>
    </lineage>
</organism>
<protein>
    <submittedName>
        <fullName evidence="3">Uncharacterized protein</fullName>
    </submittedName>
</protein>
<proteinExistence type="predicted"/>
<gene>
    <name evidence="3" type="ORF">CR155_12625</name>
</gene>
<evidence type="ECO:0000256" key="1">
    <source>
        <dbReference type="SAM" id="MobiDB-lite"/>
    </source>
</evidence>
<evidence type="ECO:0000256" key="2">
    <source>
        <dbReference type="SAM" id="SignalP"/>
    </source>
</evidence>
<evidence type="ECO:0000313" key="4">
    <source>
        <dbReference type="Proteomes" id="UP000234328"/>
    </source>
</evidence>
<comment type="caution">
    <text evidence="3">The sequence shown here is derived from an EMBL/GenBank/DDBJ whole genome shotgun (WGS) entry which is preliminary data.</text>
</comment>
<sequence>MHTRSTILSSRLLAACALGACLISPLAIAAGPGPAMSATDIEARYKTDVARCNAGQTNQDKATCLREAGAAREEANRNRLNNGNPQVYDANQKARCDALPVEQRDECMLQMSGVGTTTQGSIGGGGVLRETTITTTGTPAPAPGTAPGLTPNPPAVVPAPSLTPVAPGSVPGTGPK</sequence>
<feature type="compositionally biased region" description="Pro residues" evidence="1">
    <location>
        <begin position="140"/>
        <end position="157"/>
    </location>
</feature>
<evidence type="ECO:0000313" key="3">
    <source>
        <dbReference type="EMBL" id="PLC53651.1"/>
    </source>
</evidence>
<feature type="chain" id="PRO_5014937199" evidence="2">
    <location>
        <begin position="30"/>
        <end position="176"/>
    </location>
</feature>